<dbReference type="Proteomes" id="UP001148629">
    <property type="component" value="Unassembled WGS sequence"/>
</dbReference>
<comment type="caution">
    <text evidence="1">The sequence shown here is derived from an EMBL/GenBank/DDBJ whole genome shotgun (WGS) entry which is preliminary data.</text>
</comment>
<protein>
    <submittedName>
        <fullName evidence="1">Uncharacterized protein</fullName>
    </submittedName>
</protein>
<organism evidence="1 2">
    <name type="scientific">Fusarium decemcellulare</name>
    <dbReference type="NCBI Taxonomy" id="57161"/>
    <lineage>
        <taxon>Eukaryota</taxon>
        <taxon>Fungi</taxon>
        <taxon>Dikarya</taxon>
        <taxon>Ascomycota</taxon>
        <taxon>Pezizomycotina</taxon>
        <taxon>Sordariomycetes</taxon>
        <taxon>Hypocreomycetidae</taxon>
        <taxon>Hypocreales</taxon>
        <taxon>Nectriaceae</taxon>
        <taxon>Fusarium</taxon>
        <taxon>Fusarium decemcellulare species complex</taxon>
    </lineage>
</organism>
<name>A0ACC1SLN8_9HYPO</name>
<gene>
    <name evidence="1" type="ORF">NM208_g4202</name>
</gene>
<accession>A0ACC1SLN8</accession>
<keyword evidence="2" id="KW-1185">Reference proteome</keyword>
<dbReference type="EMBL" id="JANRMS010000306">
    <property type="protein sequence ID" value="KAJ3542247.1"/>
    <property type="molecule type" value="Genomic_DNA"/>
</dbReference>
<evidence type="ECO:0000313" key="2">
    <source>
        <dbReference type="Proteomes" id="UP001148629"/>
    </source>
</evidence>
<proteinExistence type="predicted"/>
<reference evidence="1" key="1">
    <citation type="submission" date="2022-08" db="EMBL/GenBank/DDBJ databases">
        <title>Genome Sequence of Fusarium decemcellulare.</title>
        <authorList>
            <person name="Buettner E."/>
        </authorList>
    </citation>
    <scope>NUCLEOTIDE SEQUENCE</scope>
    <source>
        <strain evidence="1">Babe19</strain>
    </source>
</reference>
<sequence>MEPSPVPLSARAEPIDLLHEKIDSLELDVSDGRSLGEAFVEDTWPMLKDGYEEMLPKLITFCKTHVKVSATIEGRVKSSNSIQKSIERREKHRIDHGKGPYDNIATVFRDVHDLVGVRIVVDFTSHLGVVDQFIEKAFRQEKKPNVFSSNREVGYHWKSWFGAYQTRNHHVSIKPETTGGLQPYCKVIFEVQLTCLSESLYNRLAHSLLYKSSQGSISKKDEMVIDMAHGISLCYSMCLLFFEDSLEDPELIESMKKAAPSPDMNDKDEDPSRLIELMSKKAPADWSLAFAPKRPSFDLDGGTSSQEIKVQNLFASIESLQNSSNSKEIIWDQINTRIKEAIQDAIQSQIRLPEVPEARFDSEDVHSSPRCHEGTRVSILEHIESWVCNAEAPETMFWMFAPAGTGKSTIARTLAIRCESRDMLAAGYFFRRGGEGSYRNGTARLFSTVANQLAKQIPRFQIFLRDSLKPYAPEDIHTKNLVEQFKVLIQKPLSRLNNQETKPKLIIIDALDECEDTPKLGQVIELFASLKESTSMRLCVLFTSRQTHPIRNTFRKLEEVRYPHVSMPLHEKWLDETKKDIRAFLVKEFERIREEQNIKGTWPTPNHVDLVVDRATTPSPLFIYASTLLGFIDNAGGSLNSYSQFGKWIKQCDENTSQLSGIYLPILTDALANDDDDDKDNLMRLLTSIACAVTPLSAKTLTSLLGLDKNHVNHWLRNLHSVLHIPKDDQSPIQIIHKSFSDFLFQEGLPGNTPFRLGFFDSHHQLAKECMNRLRRTDNSRAPLGLLQDIHKPQDLSGNGGGYVVKNLQQCIGDDLSYACNHWAHHWLESQRLDDDAYDGARSFLKEHIMHWIEMMAIMNWEERGLSSVRSLFEKIMHKSQSRLRSQVLGLLADAQNFFVGQHEILSLYPLQTCVSGLTFWPPDSKIRQTSFATQLPFIKYATGKPSQWVPQLSQVVHQDFGESHIVAFAISSNEQVLQQYHSGELILWDAETGTRQRDFSHDDAIVALAFWEDGKSFDSVSLQGRVRVWNAETGQSESLCTLEGFESFWHAAISRRQSLIVASFSSSPEHSQDSLGIWNLQTGKYCGRLKRSQNTPLNIMQITLSPDGTTLAVLTSDSKVHFWDILRGTYEKATDLPELGTQICFSPCGSWLAIAQGGFLMLWHIKTGIYHEGMMSLHINGLVIGMEFFPDGNRLLMMGCRAVTIWDLSGLCKTASTLLSNTTTSTGSELIHKPDLIKAMALSSDHKTLATSSNSHPLLLWDLQPNPRRFLVPTERRLAAEAMAFSPDGTTLAVLAGHQVELWEVHKNLDQTCVHSTWPLPPDLHQADEDSTRLNPREPKIFPDPPEITFSTDLSTRDPVLGMSRGSTKWCMNPETGLCQRKAWHQATIPILVTEGWVGYTGFGALPRKFLLIPRKHQSHPFACAGNRLVMGNLEGEFAMWDFDLEELKKYAKRLLFLSTP</sequence>
<evidence type="ECO:0000313" key="1">
    <source>
        <dbReference type="EMBL" id="KAJ3542247.1"/>
    </source>
</evidence>